<evidence type="ECO:0000256" key="1">
    <source>
        <dbReference type="ARBA" id="ARBA00001974"/>
    </source>
</evidence>
<evidence type="ECO:0000256" key="4">
    <source>
        <dbReference type="ARBA" id="ARBA00023002"/>
    </source>
</evidence>
<keyword evidence="3" id="KW-0285">Flavoprotein</keyword>
<evidence type="ECO:0000313" key="6">
    <source>
        <dbReference type="EMBL" id="GIQ70730.1"/>
    </source>
</evidence>
<sequence length="314" mass="33994">MTDMYEAAVVGGGIAGLQAAIQLGRYQHKVLVIDKGYGRSTLCRSYHNVLGWPNGISGPELRTIGREQASSLGVLFAEDTIVSARKQDNGHIRLQGARGHYEAQTLLIATGILDRFPDLPGIKECLGLSIYVCPDCDGYEVSGRSTIVLGSGKAGAAMAILLKDWTDELVFLNHEQKEIPESWQHKLQDAGIRTVHEAAASIHSEAGMLRHVELANGERLEAERGFLAFGGNAVHSDWTRSLGVERMENRHIVTDPRSKVTNIEGIWAAGDIGVHAEQVSVAMGEGSLAAIWMHKYLKAGAKSARFPQSSLSDS</sequence>
<accession>A0A8J4M451</accession>
<dbReference type="InterPro" id="IPR023753">
    <property type="entry name" value="FAD/NAD-binding_dom"/>
</dbReference>
<dbReference type="Proteomes" id="UP000677918">
    <property type="component" value="Unassembled WGS sequence"/>
</dbReference>
<keyword evidence="4" id="KW-0560">Oxidoreductase</keyword>
<evidence type="ECO:0000259" key="5">
    <source>
        <dbReference type="Pfam" id="PF07992"/>
    </source>
</evidence>
<dbReference type="InterPro" id="IPR050097">
    <property type="entry name" value="Ferredoxin-NADP_redctase_2"/>
</dbReference>
<reference evidence="6" key="1">
    <citation type="submission" date="2021-04" db="EMBL/GenBank/DDBJ databases">
        <title>Draft genome sequence of Xylanibacillus composti strain K13.</title>
        <authorList>
            <person name="Uke A."/>
            <person name="Chhe C."/>
            <person name="Baramee S."/>
            <person name="Kosugi A."/>
        </authorList>
    </citation>
    <scope>NUCLEOTIDE SEQUENCE</scope>
    <source>
        <strain evidence="6">K13</strain>
    </source>
</reference>
<dbReference type="PANTHER" id="PTHR48105">
    <property type="entry name" value="THIOREDOXIN REDUCTASE 1-RELATED-RELATED"/>
    <property type="match status" value="1"/>
</dbReference>
<gene>
    <name evidence="6" type="primary">trxB_2</name>
    <name evidence="6" type="ORF">XYCOK13_35540</name>
</gene>
<feature type="domain" description="FAD/NAD(P)-binding" evidence="5">
    <location>
        <begin position="7"/>
        <end position="286"/>
    </location>
</feature>
<dbReference type="PRINTS" id="PR00368">
    <property type="entry name" value="FADPNR"/>
</dbReference>
<evidence type="ECO:0000256" key="2">
    <source>
        <dbReference type="ARBA" id="ARBA00011738"/>
    </source>
</evidence>
<dbReference type="InterPro" id="IPR036188">
    <property type="entry name" value="FAD/NAD-bd_sf"/>
</dbReference>
<organism evidence="6 7">
    <name type="scientific">Xylanibacillus composti</name>
    <dbReference type="NCBI Taxonomy" id="1572762"/>
    <lineage>
        <taxon>Bacteria</taxon>
        <taxon>Bacillati</taxon>
        <taxon>Bacillota</taxon>
        <taxon>Bacilli</taxon>
        <taxon>Bacillales</taxon>
        <taxon>Paenibacillaceae</taxon>
        <taxon>Xylanibacillus</taxon>
    </lineage>
</organism>
<dbReference type="EMBL" id="BOVK01000056">
    <property type="protein sequence ID" value="GIQ70730.1"/>
    <property type="molecule type" value="Genomic_DNA"/>
</dbReference>
<name>A0A8J4M451_9BACL</name>
<comment type="subunit">
    <text evidence="2">Homodimer.</text>
</comment>
<dbReference type="GO" id="GO:0016491">
    <property type="term" value="F:oxidoreductase activity"/>
    <property type="evidence" value="ECO:0007669"/>
    <property type="project" value="UniProtKB-KW"/>
</dbReference>
<protein>
    <submittedName>
        <fullName evidence="6">Thioredoxin reductase</fullName>
    </submittedName>
</protein>
<dbReference type="PRINTS" id="PR00469">
    <property type="entry name" value="PNDRDTASEII"/>
</dbReference>
<comment type="cofactor">
    <cofactor evidence="1">
        <name>FAD</name>
        <dbReference type="ChEBI" id="CHEBI:57692"/>
    </cofactor>
</comment>
<dbReference type="Pfam" id="PF07992">
    <property type="entry name" value="Pyr_redox_2"/>
    <property type="match status" value="1"/>
</dbReference>
<dbReference type="Gene3D" id="3.50.50.60">
    <property type="entry name" value="FAD/NAD(P)-binding domain"/>
    <property type="match status" value="2"/>
</dbReference>
<proteinExistence type="predicted"/>
<evidence type="ECO:0000256" key="3">
    <source>
        <dbReference type="ARBA" id="ARBA00022630"/>
    </source>
</evidence>
<comment type="caution">
    <text evidence="6">The sequence shown here is derived from an EMBL/GenBank/DDBJ whole genome shotgun (WGS) entry which is preliminary data.</text>
</comment>
<evidence type="ECO:0000313" key="7">
    <source>
        <dbReference type="Proteomes" id="UP000677918"/>
    </source>
</evidence>
<dbReference type="AlphaFoldDB" id="A0A8J4M451"/>
<keyword evidence="7" id="KW-1185">Reference proteome</keyword>
<dbReference type="SUPFAM" id="SSF51905">
    <property type="entry name" value="FAD/NAD(P)-binding domain"/>
    <property type="match status" value="1"/>
</dbReference>